<gene>
    <name evidence="1" type="ORF">HPB50_016238</name>
</gene>
<evidence type="ECO:0000313" key="1">
    <source>
        <dbReference type="EMBL" id="KAH6946949.1"/>
    </source>
</evidence>
<dbReference type="EMBL" id="CM023481">
    <property type="protein sequence ID" value="KAH6946949.1"/>
    <property type="molecule type" value="Genomic_DNA"/>
</dbReference>
<evidence type="ECO:0000313" key="2">
    <source>
        <dbReference type="Proteomes" id="UP000821845"/>
    </source>
</evidence>
<keyword evidence="2" id="KW-1185">Reference proteome</keyword>
<organism evidence="1 2">
    <name type="scientific">Hyalomma asiaticum</name>
    <name type="common">Tick</name>
    <dbReference type="NCBI Taxonomy" id="266040"/>
    <lineage>
        <taxon>Eukaryota</taxon>
        <taxon>Metazoa</taxon>
        <taxon>Ecdysozoa</taxon>
        <taxon>Arthropoda</taxon>
        <taxon>Chelicerata</taxon>
        <taxon>Arachnida</taxon>
        <taxon>Acari</taxon>
        <taxon>Parasitiformes</taxon>
        <taxon>Ixodida</taxon>
        <taxon>Ixodoidea</taxon>
        <taxon>Ixodidae</taxon>
        <taxon>Hyalomminae</taxon>
        <taxon>Hyalomma</taxon>
    </lineage>
</organism>
<name>A0ACB7TLC7_HYAAI</name>
<sequence>MEVSSGAPSWRMFHVLPEGLHGQCTALSYAPTTPMLPHGIEGFPVRALENGGRKRGAATADTGGGGCGDRVLTRDKHGRTATSARADGAHWTLAHGRSSPHDLNPGSALGVRAFLDATKEAEEAWRDAQARWARETRTIRQRREREGDKRARVLRAESAPPLNARTWRARARPAKAERAAGPAEWGARWKSPGAGCTVGFGVELIASCEVPYTRSGEQEVSREGLAS</sequence>
<reference evidence="1" key="1">
    <citation type="submission" date="2020-05" db="EMBL/GenBank/DDBJ databases">
        <title>Large-scale comparative analyses of tick genomes elucidate their genetic diversity and vector capacities.</title>
        <authorList>
            <person name="Jia N."/>
            <person name="Wang J."/>
            <person name="Shi W."/>
            <person name="Du L."/>
            <person name="Sun Y."/>
            <person name="Zhan W."/>
            <person name="Jiang J."/>
            <person name="Wang Q."/>
            <person name="Zhang B."/>
            <person name="Ji P."/>
            <person name="Sakyi L.B."/>
            <person name="Cui X."/>
            <person name="Yuan T."/>
            <person name="Jiang B."/>
            <person name="Yang W."/>
            <person name="Lam T.T.-Y."/>
            <person name="Chang Q."/>
            <person name="Ding S."/>
            <person name="Wang X."/>
            <person name="Zhu J."/>
            <person name="Ruan X."/>
            <person name="Zhao L."/>
            <person name="Wei J."/>
            <person name="Que T."/>
            <person name="Du C."/>
            <person name="Cheng J."/>
            <person name="Dai P."/>
            <person name="Han X."/>
            <person name="Huang E."/>
            <person name="Gao Y."/>
            <person name="Liu J."/>
            <person name="Shao H."/>
            <person name="Ye R."/>
            <person name="Li L."/>
            <person name="Wei W."/>
            <person name="Wang X."/>
            <person name="Wang C."/>
            <person name="Yang T."/>
            <person name="Huo Q."/>
            <person name="Li W."/>
            <person name="Guo W."/>
            <person name="Chen H."/>
            <person name="Zhou L."/>
            <person name="Ni X."/>
            <person name="Tian J."/>
            <person name="Zhou Y."/>
            <person name="Sheng Y."/>
            <person name="Liu T."/>
            <person name="Pan Y."/>
            <person name="Xia L."/>
            <person name="Li J."/>
            <person name="Zhao F."/>
            <person name="Cao W."/>
        </authorList>
    </citation>
    <scope>NUCLEOTIDE SEQUENCE</scope>
    <source>
        <strain evidence="1">Hyas-2018</strain>
    </source>
</reference>
<accession>A0ACB7TLC7</accession>
<proteinExistence type="predicted"/>
<dbReference type="Proteomes" id="UP000821845">
    <property type="component" value="Chromosome 1"/>
</dbReference>
<comment type="caution">
    <text evidence="1">The sequence shown here is derived from an EMBL/GenBank/DDBJ whole genome shotgun (WGS) entry which is preliminary data.</text>
</comment>
<protein>
    <submittedName>
        <fullName evidence="1">Uncharacterized protein</fullName>
    </submittedName>
</protein>